<proteinExistence type="inferred from homology"/>
<name>A0A5B6YZ94_DAVIN</name>
<dbReference type="PROSITE" id="PS50927">
    <property type="entry name" value="BULB_LECTIN"/>
    <property type="match status" value="1"/>
</dbReference>
<reference evidence="23" key="1">
    <citation type="submission" date="2019-08" db="EMBL/GenBank/DDBJ databases">
        <title>Reference gene set and small RNA set construction with multiple tissues from Davidia involucrata Baill.</title>
        <authorList>
            <person name="Yang H."/>
            <person name="Zhou C."/>
            <person name="Li G."/>
            <person name="Wang J."/>
            <person name="Gao P."/>
            <person name="Wang M."/>
            <person name="Wang R."/>
            <person name="Zhao Y."/>
        </authorList>
    </citation>
    <scope>NUCLEOTIDE SEQUENCE</scope>
    <source>
        <tissue evidence="23">Mixed with DoveR01_LX</tissue>
    </source>
</reference>
<feature type="domain" description="Bulb-type lectin" evidence="21">
    <location>
        <begin position="40"/>
        <end position="163"/>
    </location>
</feature>
<evidence type="ECO:0000256" key="12">
    <source>
        <dbReference type="ARBA" id="ARBA00023136"/>
    </source>
</evidence>
<protein>
    <recommendedName>
        <fullName evidence="18">Receptor-like serine/threonine-protein kinase</fullName>
        <ecNumber evidence="18">2.7.11.1</ecNumber>
    </recommendedName>
</protein>
<comment type="catalytic activity">
    <reaction evidence="16 18">
        <text>L-threonyl-[protein] + ATP = O-phospho-L-threonyl-[protein] + ADP + H(+)</text>
        <dbReference type="Rhea" id="RHEA:46608"/>
        <dbReference type="Rhea" id="RHEA-COMP:11060"/>
        <dbReference type="Rhea" id="RHEA-COMP:11605"/>
        <dbReference type="ChEBI" id="CHEBI:15378"/>
        <dbReference type="ChEBI" id="CHEBI:30013"/>
        <dbReference type="ChEBI" id="CHEBI:30616"/>
        <dbReference type="ChEBI" id="CHEBI:61977"/>
        <dbReference type="ChEBI" id="CHEBI:456216"/>
        <dbReference type="EC" id="2.7.11.1"/>
    </reaction>
</comment>
<keyword evidence="9 18" id="KW-0418">Kinase</keyword>
<dbReference type="SMART" id="SM00220">
    <property type="entry name" value="S_TKc"/>
    <property type="match status" value="1"/>
</dbReference>
<evidence type="ECO:0000256" key="4">
    <source>
        <dbReference type="ARBA" id="ARBA00022679"/>
    </source>
</evidence>
<evidence type="ECO:0000256" key="6">
    <source>
        <dbReference type="ARBA" id="ARBA00022729"/>
    </source>
</evidence>
<evidence type="ECO:0000313" key="23">
    <source>
        <dbReference type="EMBL" id="MPA37197.1"/>
    </source>
</evidence>
<sequence length="828" mass="93553">MCPFPWNKPKSSEVLVRKSISNLAKPCHCYDITEETTAEVLNQVGYDILGHHWSFPFQWREKFQLGFFSPNNSKNRYLGIWYYNITPQTIVWVANRNHPLNDSSGVMKIGENGNLILLDHTGNVTWSTDIQTMSSKTSVAQLLDSGNLVLRDDSKPNTERYLWQSFDNPSDTMLAGMKLGWDLRIGLNRYLKSWNSADDPSPGEFSYGIDLHGLPQLVLRKGSVNLFRSGPWGGVQFSGVHITPNLAFIPKVIADPEEVYYEYDLYNESTLTMCVLSYSGALQRLVWNNSSLEWLVMHALPNDKCDNYDQCGSNAICTISDARICSCFTGYIPKSSQDWDMLIWSGGCIRRNPLNCPTGEGFIELVGVKMPDLLQFWMNTSMTLEDCREECLKNCSCTAYANSNANGGGNGCLLWFGDLIDVRKLTEYGNQKLYIRVTASDLVSKSDSRKKVMVVVTISASIALVVLFIASYIIWRRNLQQGTHPEIQAGDEENLELPIFNMVTIAEATHNFSYSNKIGEGGFGPVYKGQLSTGQEIAVKRLSESSQQGLNELKNEVMLIAKLQHRNLVRLLGYCIQGVERMLIYEYMPNGSLDSFIFDNARSTFLVWKRRFDIIVGIARGLLYLHRDSRLKIIHRDLKASNVLLDSEMNPKISDFGLARCFGGDQSSAKTRRVVGTYGYMSPEYAIDGLFSTKSDAYSFGVLVLEMVNGKRNRQFHHPDHDFNLLGHAWKLWTEGKAFDLIDPLMEDSFPMSEVLRCIQVGLLCVQQCPEDRPTMSLVLLMLDNESAMLPQPKRPGFYTERSPEEVESSAGRIWTTNEVTNTLLEGR</sequence>
<dbReference type="FunFam" id="3.30.200.20:FF:000330">
    <property type="entry name" value="G-type lectin S-receptor-like serine/threonine-protein kinase At4g03230"/>
    <property type="match status" value="1"/>
</dbReference>
<dbReference type="InterPro" id="IPR021820">
    <property type="entry name" value="S-locus_recpt_kinase_C"/>
</dbReference>
<dbReference type="PROSITE" id="PS50948">
    <property type="entry name" value="PAN"/>
    <property type="match status" value="1"/>
</dbReference>
<evidence type="ECO:0000256" key="2">
    <source>
        <dbReference type="ARBA" id="ARBA00022475"/>
    </source>
</evidence>
<evidence type="ECO:0000256" key="5">
    <source>
        <dbReference type="ARBA" id="ARBA00022692"/>
    </source>
</evidence>
<dbReference type="GO" id="GO:0030246">
    <property type="term" value="F:carbohydrate binding"/>
    <property type="evidence" value="ECO:0007669"/>
    <property type="project" value="UniProtKB-KW"/>
</dbReference>
<keyword evidence="10 18" id="KW-0067">ATP-binding</keyword>
<dbReference type="CDD" id="cd14066">
    <property type="entry name" value="STKc_IRAK"/>
    <property type="match status" value="1"/>
</dbReference>
<keyword evidence="13" id="KW-1015">Disulfide bond</keyword>
<dbReference type="GO" id="GO:0048544">
    <property type="term" value="P:recognition of pollen"/>
    <property type="evidence" value="ECO:0007669"/>
    <property type="project" value="InterPro"/>
</dbReference>
<dbReference type="GO" id="GO:0106310">
    <property type="term" value="F:protein serine kinase activity"/>
    <property type="evidence" value="ECO:0007669"/>
    <property type="project" value="RHEA"/>
</dbReference>
<dbReference type="SUPFAM" id="SSF56112">
    <property type="entry name" value="Protein kinase-like (PK-like)"/>
    <property type="match status" value="1"/>
</dbReference>
<dbReference type="InterPro" id="IPR008271">
    <property type="entry name" value="Ser/Thr_kinase_AS"/>
</dbReference>
<dbReference type="Pfam" id="PF01453">
    <property type="entry name" value="B_lectin"/>
    <property type="match status" value="1"/>
</dbReference>
<evidence type="ECO:0000256" key="13">
    <source>
        <dbReference type="ARBA" id="ARBA00023157"/>
    </source>
</evidence>
<gene>
    <name evidence="23" type="ORF">Din_006638</name>
</gene>
<dbReference type="EMBL" id="GHES01006638">
    <property type="protein sequence ID" value="MPA37197.1"/>
    <property type="molecule type" value="Transcribed_RNA"/>
</dbReference>
<comment type="catalytic activity">
    <reaction evidence="17 18">
        <text>L-seryl-[protein] + ATP = O-phospho-L-seryl-[protein] + ADP + H(+)</text>
        <dbReference type="Rhea" id="RHEA:17989"/>
        <dbReference type="Rhea" id="RHEA-COMP:9863"/>
        <dbReference type="Rhea" id="RHEA-COMP:11604"/>
        <dbReference type="ChEBI" id="CHEBI:15378"/>
        <dbReference type="ChEBI" id="CHEBI:29999"/>
        <dbReference type="ChEBI" id="CHEBI:30616"/>
        <dbReference type="ChEBI" id="CHEBI:83421"/>
        <dbReference type="ChEBI" id="CHEBI:456216"/>
        <dbReference type="EC" id="2.7.11.1"/>
    </reaction>
</comment>
<evidence type="ECO:0000256" key="8">
    <source>
        <dbReference type="ARBA" id="ARBA00022741"/>
    </source>
</evidence>
<dbReference type="PIRSF" id="PIRSF000641">
    <property type="entry name" value="SRK"/>
    <property type="match status" value="1"/>
</dbReference>
<evidence type="ECO:0000259" key="21">
    <source>
        <dbReference type="PROSITE" id="PS50927"/>
    </source>
</evidence>
<dbReference type="InterPro" id="IPR001480">
    <property type="entry name" value="Bulb-type_lectin_dom"/>
</dbReference>
<dbReference type="Gene3D" id="3.30.200.20">
    <property type="entry name" value="Phosphorylase Kinase, domain 1"/>
    <property type="match status" value="1"/>
</dbReference>
<keyword evidence="6" id="KW-0732">Signal</keyword>
<evidence type="ECO:0000256" key="16">
    <source>
        <dbReference type="ARBA" id="ARBA00047899"/>
    </source>
</evidence>
<dbReference type="CDD" id="cd00028">
    <property type="entry name" value="B_lectin"/>
    <property type="match status" value="1"/>
</dbReference>
<keyword evidence="5 19" id="KW-0812">Transmembrane</keyword>
<evidence type="ECO:0000256" key="9">
    <source>
        <dbReference type="ARBA" id="ARBA00022777"/>
    </source>
</evidence>
<keyword evidence="4 18" id="KW-0808">Transferase</keyword>
<dbReference type="PANTHER" id="PTHR27002">
    <property type="entry name" value="RECEPTOR-LIKE SERINE/THREONINE-PROTEIN KINASE SD1-8"/>
    <property type="match status" value="1"/>
</dbReference>
<dbReference type="InterPro" id="IPR000858">
    <property type="entry name" value="S_locus_glycoprot_dom"/>
</dbReference>
<evidence type="ECO:0000256" key="19">
    <source>
        <dbReference type="SAM" id="Phobius"/>
    </source>
</evidence>
<dbReference type="InterPro" id="IPR024171">
    <property type="entry name" value="SRK-like_kinase"/>
</dbReference>
<comment type="similarity">
    <text evidence="18">Belongs to the protein kinase superfamily. Ser/Thr protein kinase family.</text>
</comment>
<evidence type="ECO:0000256" key="7">
    <source>
        <dbReference type="ARBA" id="ARBA00022734"/>
    </source>
</evidence>
<keyword evidence="15" id="KW-0325">Glycoprotein</keyword>
<evidence type="ECO:0000259" key="20">
    <source>
        <dbReference type="PROSITE" id="PS50011"/>
    </source>
</evidence>
<dbReference type="AlphaFoldDB" id="A0A5B6YZ94"/>
<dbReference type="Pfam" id="PF00954">
    <property type="entry name" value="S_locus_glycop"/>
    <property type="match status" value="1"/>
</dbReference>
<dbReference type="PROSITE" id="PS50011">
    <property type="entry name" value="PROTEIN_KINASE_DOM"/>
    <property type="match status" value="1"/>
</dbReference>
<evidence type="ECO:0000256" key="10">
    <source>
        <dbReference type="ARBA" id="ARBA00022840"/>
    </source>
</evidence>
<evidence type="ECO:0000256" key="17">
    <source>
        <dbReference type="ARBA" id="ARBA00048679"/>
    </source>
</evidence>
<feature type="domain" description="Apple" evidence="22">
    <location>
        <begin position="356"/>
        <end position="438"/>
    </location>
</feature>
<dbReference type="CDD" id="cd01098">
    <property type="entry name" value="PAN_AP_plant"/>
    <property type="match status" value="1"/>
</dbReference>
<dbReference type="InterPro" id="IPR003609">
    <property type="entry name" value="Pan_app"/>
</dbReference>
<dbReference type="SMART" id="SM00108">
    <property type="entry name" value="B_lectin"/>
    <property type="match status" value="1"/>
</dbReference>
<accession>A0A5B6YZ94</accession>
<feature type="transmembrane region" description="Helical" evidence="19">
    <location>
        <begin position="452"/>
        <end position="475"/>
    </location>
</feature>
<dbReference type="Pfam" id="PF07714">
    <property type="entry name" value="PK_Tyr_Ser-Thr"/>
    <property type="match status" value="1"/>
</dbReference>
<dbReference type="Gene3D" id="1.10.510.10">
    <property type="entry name" value="Transferase(Phosphotransferase) domain 1"/>
    <property type="match status" value="1"/>
</dbReference>
<dbReference type="SUPFAM" id="SSF51110">
    <property type="entry name" value="alpha-D-mannose-specific plant lectins"/>
    <property type="match status" value="1"/>
</dbReference>
<dbReference type="PROSITE" id="PS00108">
    <property type="entry name" value="PROTEIN_KINASE_ST"/>
    <property type="match status" value="1"/>
</dbReference>
<organism evidence="23">
    <name type="scientific">Davidia involucrata</name>
    <name type="common">Dove tree</name>
    <dbReference type="NCBI Taxonomy" id="16924"/>
    <lineage>
        <taxon>Eukaryota</taxon>
        <taxon>Viridiplantae</taxon>
        <taxon>Streptophyta</taxon>
        <taxon>Embryophyta</taxon>
        <taxon>Tracheophyta</taxon>
        <taxon>Spermatophyta</taxon>
        <taxon>Magnoliopsida</taxon>
        <taxon>eudicotyledons</taxon>
        <taxon>Gunneridae</taxon>
        <taxon>Pentapetalae</taxon>
        <taxon>asterids</taxon>
        <taxon>Cornales</taxon>
        <taxon>Nyssaceae</taxon>
        <taxon>Davidia</taxon>
    </lineage>
</organism>
<dbReference type="InterPro" id="IPR011009">
    <property type="entry name" value="Kinase-like_dom_sf"/>
</dbReference>
<evidence type="ECO:0000259" key="22">
    <source>
        <dbReference type="PROSITE" id="PS50948"/>
    </source>
</evidence>
<keyword evidence="12 19" id="KW-0472">Membrane</keyword>
<keyword evidence="3 18" id="KW-0723">Serine/threonine-protein kinase</keyword>
<evidence type="ECO:0000256" key="14">
    <source>
        <dbReference type="ARBA" id="ARBA00023170"/>
    </source>
</evidence>
<dbReference type="GO" id="GO:0005886">
    <property type="term" value="C:plasma membrane"/>
    <property type="evidence" value="ECO:0007669"/>
    <property type="project" value="UniProtKB-SubCell"/>
</dbReference>
<dbReference type="InterPro" id="IPR001245">
    <property type="entry name" value="Ser-Thr/Tyr_kinase_cat_dom"/>
</dbReference>
<dbReference type="EC" id="2.7.11.1" evidence="18"/>
<keyword evidence="7" id="KW-0430">Lectin</keyword>
<feature type="domain" description="Protein kinase" evidence="20">
    <location>
        <begin position="512"/>
        <end position="790"/>
    </location>
</feature>
<comment type="subcellular location">
    <subcellularLocation>
        <location evidence="1">Cell membrane</location>
        <topology evidence="1">Single-pass type I membrane protein</topology>
    </subcellularLocation>
</comment>
<dbReference type="GO" id="GO:0004674">
    <property type="term" value="F:protein serine/threonine kinase activity"/>
    <property type="evidence" value="ECO:0007669"/>
    <property type="project" value="UniProtKB-KW"/>
</dbReference>
<evidence type="ECO:0000256" key="3">
    <source>
        <dbReference type="ARBA" id="ARBA00022527"/>
    </source>
</evidence>
<dbReference type="GO" id="GO:0005524">
    <property type="term" value="F:ATP binding"/>
    <property type="evidence" value="ECO:0007669"/>
    <property type="project" value="UniProtKB-KW"/>
</dbReference>
<keyword evidence="2" id="KW-1003">Cell membrane</keyword>
<evidence type="ECO:0000256" key="1">
    <source>
        <dbReference type="ARBA" id="ARBA00004251"/>
    </source>
</evidence>
<dbReference type="Pfam" id="PF11883">
    <property type="entry name" value="DUF3403"/>
    <property type="match status" value="1"/>
</dbReference>
<keyword evidence="8 18" id="KW-0547">Nucleotide-binding</keyword>
<keyword evidence="11 19" id="KW-1133">Transmembrane helix</keyword>
<dbReference type="FunFam" id="2.90.10.10:FF:000001">
    <property type="entry name" value="G-type lectin S-receptor-like serine/threonine-protein kinase"/>
    <property type="match status" value="1"/>
</dbReference>
<evidence type="ECO:0000256" key="11">
    <source>
        <dbReference type="ARBA" id="ARBA00022989"/>
    </source>
</evidence>
<dbReference type="Gene3D" id="2.90.10.10">
    <property type="entry name" value="Bulb-type lectin domain"/>
    <property type="match status" value="1"/>
</dbReference>
<dbReference type="Pfam" id="PF08276">
    <property type="entry name" value="PAN_2"/>
    <property type="match status" value="1"/>
</dbReference>
<dbReference type="PANTHER" id="PTHR27002:SF566">
    <property type="entry name" value="RECEPTOR-LIKE SERINE_THREONINE-PROTEIN KINASE"/>
    <property type="match status" value="1"/>
</dbReference>
<keyword evidence="14" id="KW-0675">Receptor</keyword>
<dbReference type="InterPro" id="IPR036426">
    <property type="entry name" value="Bulb-type_lectin_dom_sf"/>
</dbReference>
<evidence type="ECO:0000256" key="15">
    <source>
        <dbReference type="ARBA" id="ARBA00023180"/>
    </source>
</evidence>
<dbReference type="InterPro" id="IPR000719">
    <property type="entry name" value="Prot_kinase_dom"/>
</dbReference>
<dbReference type="SMART" id="SM00473">
    <property type="entry name" value="PAN_AP"/>
    <property type="match status" value="1"/>
</dbReference>
<dbReference type="FunFam" id="1.10.510.10:FF:000060">
    <property type="entry name" value="G-type lectin S-receptor-like serine/threonine-protein kinase"/>
    <property type="match status" value="1"/>
</dbReference>
<evidence type="ECO:0000256" key="18">
    <source>
        <dbReference type="PIRNR" id="PIRNR000641"/>
    </source>
</evidence>